<accession>A0A5N4AG26</accession>
<keyword evidence="3" id="KW-0812">Transmembrane</keyword>
<dbReference type="GO" id="GO:0012505">
    <property type="term" value="C:endomembrane system"/>
    <property type="evidence" value="ECO:0007669"/>
    <property type="project" value="TreeGrafter"/>
</dbReference>
<evidence type="ECO:0000256" key="1">
    <source>
        <dbReference type="ARBA" id="ARBA00009063"/>
    </source>
</evidence>
<dbReference type="SUPFAM" id="SSF47661">
    <property type="entry name" value="t-snare proteins"/>
    <property type="match status" value="1"/>
</dbReference>
<dbReference type="Pfam" id="PF26585">
    <property type="entry name" value="STX17_N"/>
    <property type="match status" value="1"/>
</dbReference>
<dbReference type="GO" id="GO:0031201">
    <property type="term" value="C:SNARE complex"/>
    <property type="evidence" value="ECO:0007669"/>
    <property type="project" value="TreeGrafter"/>
</dbReference>
<gene>
    <name evidence="5" type="ORF">PPYR_10325</name>
</gene>
<dbReference type="AlphaFoldDB" id="A0A5N4AG26"/>
<dbReference type="Proteomes" id="UP000327044">
    <property type="component" value="Unassembled WGS sequence"/>
</dbReference>
<dbReference type="InterPro" id="IPR045242">
    <property type="entry name" value="Syntaxin"/>
</dbReference>
<evidence type="ECO:0000256" key="2">
    <source>
        <dbReference type="SAM" id="Coils"/>
    </source>
</evidence>
<keyword evidence="3" id="KW-1133">Transmembrane helix</keyword>
<reference evidence="5 6" key="1">
    <citation type="journal article" date="2018" name="Elife">
        <title>Firefly genomes illuminate parallel origins of bioluminescence in beetles.</title>
        <authorList>
            <person name="Fallon T.R."/>
            <person name="Lower S.E."/>
            <person name="Chang C.H."/>
            <person name="Bessho-Uehara M."/>
            <person name="Martin G.J."/>
            <person name="Bewick A.J."/>
            <person name="Behringer M."/>
            <person name="Debat H.J."/>
            <person name="Wong I."/>
            <person name="Day J.C."/>
            <person name="Suvorov A."/>
            <person name="Silva C.J."/>
            <person name="Stanger-Hall K.F."/>
            <person name="Hall D.W."/>
            <person name="Schmitz R.J."/>
            <person name="Nelson D.R."/>
            <person name="Lewis S.M."/>
            <person name="Shigenobu S."/>
            <person name="Bybee S.M."/>
            <person name="Larracuente A.M."/>
            <person name="Oba Y."/>
            <person name="Weng J.K."/>
        </authorList>
    </citation>
    <scope>NUCLEOTIDE SEQUENCE [LARGE SCALE GENOMIC DNA]</scope>
    <source>
        <strain evidence="5">1611_PpyrPB1</strain>
        <tissue evidence="5">Whole body</tissue>
    </source>
</reference>
<dbReference type="GO" id="GO:0000149">
    <property type="term" value="F:SNARE binding"/>
    <property type="evidence" value="ECO:0007669"/>
    <property type="project" value="TreeGrafter"/>
</dbReference>
<dbReference type="GO" id="GO:0000421">
    <property type="term" value="C:autophagosome membrane"/>
    <property type="evidence" value="ECO:0007669"/>
    <property type="project" value="TreeGrafter"/>
</dbReference>
<dbReference type="InParanoid" id="A0A5N4AG26"/>
<comment type="caution">
    <text evidence="5">The sequence shown here is derived from an EMBL/GenBank/DDBJ whole genome shotgun (WGS) entry which is preliminary data.</text>
</comment>
<protein>
    <recommendedName>
        <fullName evidence="4">t-SNARE coiled-coil homology domain-containing protein</fullName>
    </recommendedName>
</protein>
<dbReference type="GO" id="GO:0005886">
    <property type="term" value="C:plasma membrane"/>
    <property type="evidence" value="ECO:0007669"/>
    <property type="project" value="TreeGrafter"/>
</dbReference>
<dbReference type="InterPro" id="IPR000727">
    <property type="entry name" value="T_SNARE_dom"/>
</dbReference>
<organism evidence="5 6">
    <name type="scientific">Photinus pyralis</name>
    <name type="common">Common eastern firefly</name>
    <name type="synonym">Lampyris pyralis</name>
    <dbReference type="NCBI Taxonomy" id="7054"/>
    <lineage>
        <taxon>Eukaryota</taxon>
        <taxon>Metazoa</taxon>
        <taxon>Ecdysozoa</taxon>
        <taxon>Arthropoda</taxon>
        <taxon>Hexapoda</taxon>
        <taxon>Insecta</taxon>
        <taxon>Pterygota</taxon>
        <taxon>Neoptera</taxon>
        <taxon>Endopterygota</taxon>
        <taxon>Coleoptera</taxon>
        <taxon>Polyphaga</taxon>
        <taxon>Elateriformia</taxon>
        <taxon>Elateroidea</taxon>
        <taxon>Lampyridae</taxon>
        <taxon>Lampyrinae</taxon>
        <taxon>Photinus</taxon>
    </lineage>
</organism>
<dbReference type="PROSITE" id="PS50192">
    <property type="entry name" value="T_SNARE"/>
    <property type="match status" value="1"/>
</dbReference>
<dbReference type="InterPro" id="IPR059001">
    <property type="entry name" value="STX17_N"/>
</dbReference>
<dbReference type="GO" id="GO:0006886">
    <property type="term" value="P:intracellular protein transport"/>
    <property type="evidence" value="ECO:0007669"/>
    <property type="project" value="TreeGrafter"/>
</dbReference>
<dbReference type="Gene3D" id="1.20.5.110">
    <property type="match status" value="1"/>
</dbReference>
<keyword evidence="2" id="KW-0175">Coiled coil</keyword>
<dbReference type="PANTHER" id="PTHR19957">
    <property type="entry name" value="SYNTAXIN"/>
    <property type="match status" value="1"/>
</dbReference>
<sequence>MISSASNVEKQPFKIIEIPLTKFKDEVIPHHRQTFHNYKASIEKYISEQNSAEIQKELRQKSNVNNQLKGLIYELDALKNQVQDSQIDQFNKHATPLRNQIENLLKDYLDLELVARSKLKYYTDHSLEDDTENLTLQNCQLELEDDFIDLNDEERQLRRIEDLNRDIQDVHTIFENLQELVVEQKESVTEVERNIESAGVNVKEGLVNLIKAAKLKGASYVVAGTCIGTMVGGPIGSVAGFKIGAVTALGCGILGYLGGDFIKKKKLQRIQKTEMEMSQIEMENKADCDDEAGASCKKLL</sequence>
<comment type="similarity">
    <text evidence="1">Belongs to the syntaxin family.</text>
</comment>
<feature type="transmembrane region" description="Helical" evidence="3">
    <location>
        <begin position="243"/>
        <end position="262"/>
    </location>
</feature>
<evidence type="ECO:0000313" key="6">
    <source>
        <dbReference type="Proteomes" id="UP000327044"/>
    </source>
</evidence>
<name>A0A5N4AG26_PHOPY</name>
<proteinExistence type="inferred from homology"/>
<dbReference type="PANTHER" id="PTHR19957:SF139">
    <property type="entry name" value="SYNTAXIN-17"/>
    <property type="match status" value="1"/>
</dbReference>
<dbReference type="GO" id="GO:0048278">
    <property type="term" value="P:vesicle docking"/>
    <property type="evidence" value="ECO:0007669"/>
    <property type="project" value="TreeGrafter"/>
</dbReference>
<evidence type="ECO:0000259" key="4">
    <source>
        <dbReference type="PROSITE" id="PS50192"/>
    </source>
</evidence>
<dbReference type="GO" id="GO:0006887">
    <property type="term" value="P:exocytosis"/>
    <property type="evidence" value="ECO:0007669"/>
    <property type="project" value="TreeGrafter"/>
</dbReference>
<dbReference type="GO" id="GO:0005484">
    <property type="term" value="F:SNAP receptor activity"/>
    <property type="evidence" value="ECO:0007669"/>
    <property type="project" value="TreeGrafter"/>
</dbReference>
<feature type="coiled-coil region" evidence="2">
    <location>
        <begin position="150"/>
        <end position="194"/>
    </location>
</feature>
<feature type="domain" description="T-SNARE coiled-coil homology" evidence="4">
    <location>
        <begin position="150"/>
        <end position="212"/>
    </location>
</feature>
<feature type="transmembrane region" description="Helical" evidence="3">
    <location>
        <begin position="218"/>
        <end position="237"/>
    </location>
</feature>
<keyword evidence="3" id="KW-0472">Membrane</keyword>
<dbReference type="FunCoup" id="A0A5N4AG26">
    <property type="interactions" value="1730"/>
</dbReference>
<keyword evidence="6" id="KW-1185">Reference proteome</keyword>
<evidence type="ECO:0000313" key="5">
    <source>
        <dbReference type="EMBL" id="KAB0796264.1"/>
    </source>
</evidence>
<dbReference type="SMART" id="SM00397">
    <property type="entry name" value="t_SNARE"/>
    <property type="match status" value="1"/>
</dbReference>
<dbReference type="InterPro" id="IPR010989">
    <property type="entry name" value="SNARE"/>
</dbReference>
<dbReference type="EMBL" id="VVIM01000007">
    <property type="protein sequence ID" value="KAB0796264.1"/>
    <property type="molecule type" value="Genomic_DNA"/>
</dbReference>
<dbReference type="GO" id="GO:0006906">
    <property type="term" value="P:vesicle fusion"/>
    <property type="evidence" value="ECO:0007669"/>
    <property type="project" value="TreeGrafter"/>
</dbReference>
<evidence type="ECO:0000256" key="3">
    <source>
        <dbReference type="SAM" id="Phobius"/>
    </source>
</evidence>